<name>A0A0C9T0Q9_PAXIN</name>
<protein>
    <submittedName>
        <fullName evidence="2">Uncharacterized protein</fullName>
    </submittedName>
</protein>
<dbReference type="HOGENOM" id="CLU_122964_0_0_1"/>
<reference evidence="3" key="2">
    <citation type="submission" date="2015-01" db="EMBL/GenBank/DDBJ databases">
        <title>Evolutionary Origins and Diversification of the Mycorrhizal Mutualists.</title>
        <authorList>
            <consortium name="DOE Joint Genome Institute"/>
            <consortium name="Mycorrhizal Genomics Consortium"/>
            <person name="Kohler A."/>
            <person name="Kuo A."/>
            <person name="Nagy L.G."/>
            <person name="Floudas D."/>
            <person name="Copeland A."/>
            <person name="Barry K.W."/>
            <person name="Cichocki N."/>
            <person name="Veneault-Fourrey C."/>
            <person name="LaButti K."/>
            <person name="Lindquist E.A."/>
            <person name="Lipzen A."/>
            <person name="Lundell T."/>
            <person name="Morin E."/>
            <person name="Murat C."/>
            <person name="Riley R."/>
            <person name="Ohm R."/>
            <person name="Sun H."/>
            <person name="Tunlid A."/>
            <person name="Henrissat B."/>
            <person name="Grigoriev I.V."/>
            <person name="Hibbett D.S."/>
            <person name="Martin F."/>
        </authorList>
    </citation>
    <scope>NUCLEOTIDE SEQUENCE [LARGE SCALE GENOMIC DNA]</scope>
    <source>
        <strain evidence="3">ATCC 200175</strain>
    </source>
</reference>
<dbReference type="OrthoDB" id="440424at2759"/>
<accession>A0A0C9T0Q9</accession>
<dbReference type="EMBL" id="KN821283">
    <property type="protein sequence ID" value="KIJ05058.1"/>
    <property type="molecule type" value="Genomic_DNA"/>
</dbReference>
<evidence type="ECO:0000313" key="2">
    <source>
        <dbReference type="EMBL" id="KIJ05058.1"/>
    </source>
</evidence>
<proteinExistence type="predicted"/>
<organism evidence="2 3">
    <name type="scientific">Paxillus involutus ATCC 200175</name>
    <dbReference type="NCBI Taxonomy" id="664439"/>
    <lineage>
        <taxon>Eukaryota</taxon>
        <taxon>Fungi</taxon>
        <taxon>Dikarya</taxon>
        <taxon>Basidiomycota</taxon>
        <taxon>Agaricomycotina</taxon>
        <taxon>Agaricomycetes</taxon>
        <taxon>Agaricomycetidae</taxon>
        <taxon>Boletales</taxon>
        <taxon>Paxilineae</taxon>
        <taxon>Paxillaceae</taxon>
        <taxon>Paxillus</taxon>
    </lineage>
</organism>
<evidence type="ECO:0000256" key="1">
    <source>
        <dbReference type="SAM" id="MobiDB-lite"/>
    </source>
</evidence>
<gene>
    <name evidence="2" type="ORF">PAXINDRAFT_21659</name>
</gene>
<reference evidence="2 3" key="1">
    <citation type="submission" date="2014-06" db="EMBL/GenBank/DDBJ databases">
        <authorList>
            <consortium name="DOE Joint Genome Institute"/>
            <person name="Kuo A."/>
            <person name="Kohler A."/>
            <person name="Nagy L.G."/>
            <person name="Floudas D."/>
            <person name="Copeland A."/>
            <person name="Barry K.W."/>
            <person name="Cichocki N."/>
            <person name="Veneault-Fourrey C."/>
            <person name="LaButti K."/>
            <person name="Lindquist E.A."/>
            <person name="Lipzen A."/>
            <person name="Lundell T."/>
            <person name="Morin E."/>
            <person name="Murat C."/>
            <person name="Sun H."/>
            <person name="Tunlid A."/>
            <person name="Henrissat B."/>
            <person name="Grigoriev I.V."/>
            <person name="Hibbett D.S."/>
            <person name="Martin F."/>
            <person name="Nordberg H.P."/>
            <person name="Cantor M.N."/>
            <person name="Hua S.X."/>
        </authorList>
    </citation>
    <scope>NUCLEOTIDE SEQUENCE [LARGE SCALE GENOMIC DNA]</scope>
    <source>
        <strain evidence="2 3">ATCC 200175</strain>
    </source>
</reference>
<dbReference type="Proteomes" id="UP000053647">
    <property type="component" value="Unassembled WGS sequence"/>
</dbReference>
<feature type="region of interest" description="Disordered" evidence="1">
    <location>
        <begin position="1"/>
        <end position="25"/>
    </location>
</feature>
<evidence type="ECO:0000313" key="3">
    <source>
        <dbReference type="Proteomes" id="UP000053647"/>
    </source>
</evidence>
<dbReference type="AlphaFoldDB" id="A0A0C9T0Q9"/>
<sequence length="227" mass="24634">MPFTSLTDAMGDIFSTSTSEGPDPSPELFQQAFEALRSGDISKLTETFETLVNSTVTLDTALHSILESLDEMAGQDAQLHALSKKIVAYIMGGLDDFVANLRMPASAPGHAERVRSVSESIEQAQQLINFFGETYGVKQGVMEPHLAVVRPYAEELWVLIGDVAELYPTAIEAVVLNLSAVLLPEAVFIRSLVILYCFGPYVLGKDAIGGWVFKQALEVLKAQAIIV</sequence>
<keyword evidence="3" id="KW-1185">Reference proteome</keyword>